<evidence type="ECO:0000313" key="2">
    <source>
        <dbReference type="EMBL" id="KAA0035596.1"/>
    </source>
</evidence>
<evidence type="ECO:0000313" key="3">
    <source>
        <dbReference type="Proteomes" id="UP000321393"/>
    </source>
</evidence>
<accession>A0A5A7T079</accession>
<dbReference type="Proteomes" id="UP000321393">
    <property type="component" value="Unassembled WGS sequence"/>
</dbReference>
<proteinExistence type="predicted"/>
<organism evidence="2 3">
    <name type="scientific">Cucumis melo var. makuwa</name>
    <name type="common">Oriental melon</name>
    <dbReference type="NCBI Taxonomy" id="1194695"/>
    <lineage>
        <taxon>Eukaryota</taxon>
        <taxon>Viridiplantae</taxon>
        <taxon>Streptophyta</taxon>
        <taxon>Embryophyta</taxon>
        <taxon>Tracheophyta</taxon>
        <taxon>Spermatophyta</taxon>
        <taxon>Magnoliopsida</taxon>
        <taxon>eudicotyledons</taxon>
        <taxon>Gunneridae</taxon>
        <taxon>Pentapetalae</taxon>
        <taxon>rosids</taxon>
        <taxon>fabids</taxon>
        <taxon>Cucurbitales</taxon>
        <taxon>Cucurbitaceae</taxon>
        <taxon>Benincaseae</taxon>
        <taxon>Cucumis</taxon>
    </lineage>
</organism>
<protein>
    <submittedName>
        <fullName evidence="2">Uncharacterized protein</fullName>
    </submittedName>
</protein>
<dbReference type="EMBL" id="SSTE01019907">
    <property type="protein sequence ID" value="KAA0035596.1"/>
    <property type="molecule type" value="Genomic_DNA"/>
</dbReference>
<feature type="region of interest" description="Disordered" evidence="1">
    <location>
        <begin position="78"/>
        <end position="130"/>
    </location>
</feature>
<name>A0A5A7T079_CUCMM</name>
<sequence>MEVVSKFYDASYHPSEFYVTIEGKKVFFDTEAINELYDLPNDAEYPRQAMITKPTKGNYSGWRLQACDIKKNNNITSKQRRRLLSETLGQPKDLEEDKEDELPPTQPQKRKGASTSRPLTKKTKVDGTLHHKPLKVIHPLAKMFVLTPRKSSNIFLMKKVSILSLL</sequence>
<dbReference type="AlphaFoldDB" id="A0A5A7T079"/>
<gene>
    <name evidence="2" type="ORF">E6C27_scaffold285G002700</name>
</gene>
<evidence type="ECO:0000256" key="1">
    <source>
        <dbReference type="SAM" id="MobiDB-lite"/>
    </source>
</evidence>
<reference evidence="2 3" key="1">
    <citation type="submission" date="2019-08" db="EMBL/GenBank/DDBJ databases">
        <title>Draft genome sequences of two oriental melons (Cucumis melo L. var makuwa).</title>
        <authorList>
            <person name="Kwon S.-Y."/>
        </authorList>
    </citation>
    <scope>NUCLEOTIDE SEQUENCE [LARGE SCALE GENOMIC DNA]</scope>
    <source>
        <strain evidence="3">cv. SW 3</strain>
        <tissue evidence="2">Leaf</tissue>
    </source>
</reference>
<comment type="caution">
    <text evidence="2">The sequence shown here is derived from an EMBL/GenBank/DDBJ whole genome shotgun (WGS) entry which is preliminary data.</text>
</comment>